<dbReference type="AlphaFoldDB" id="A0A0U1QKM5"/>
<dbReference type="PRINTS" id="PR00125">
    <property type="entry name" value="ATPASEDELTA"/>
</dbReference>
<evidence type="ECO:0000256" key="5">
    <source>
        <dbReference type="ARBA" id="ARBA00023136"/>
    </source>
</evidence>
<comment type="function">
    <text evidence="8">This protein is part of the stalk that links CF(0) to CF(1). It either transmits conformational changes from CF(0) to CF(1) or is implicated in proton conduction.</text>
</comment>
<dbReference type="Proteomes" id="UP000035553">
    <property type="component" value="Unassembled WGS sequence"/>
</dbReference>
<dbReference type="PANTHER" id="PTHR11910">
    <property type="entry name" value="ATP SYNTHASE DELTA CHAIN"/>
    <property type="match status" value="1"/>
</dbReference>
<dbReference type="InterPro" id="IPR000711">
    <property type="entry name" value="ATPase_OSCP/dsu"/>
</dbReference>
<keyword evidence="7 8" id="KW-0066">ATP synthesis</keyword>
<evidence type="ECO:0000256" key="4">
    <source>
        <dbReference type="ARBA" id="ARBA00023065"/>
    </source>
</evidence>
<dbReference type="InterPro" id="IPR020781">
    <property type="entry name" value="ATPase_OSCP/d_CS"/>
</dbReference>
<accession>A0A0U1QKM5</accession>
<keyword evidence="10" id="KW-1185">Reference proteome</keyword>
<dbReference type="SUPFAM" id="SSF47928">
    <property type="entry name" value="N-terminal domain of the delta subunit of the F1F0-ATP synthase"/>
    <property type="match status" value="1"/>
</dbReference>
<proteinExistence type="inferred from homology"/>
<dbReference type="STRING" id="1069536.SINU_13935"/>
<reference evidence="9 10" key="1">
    <citation type="journal article" date="2011" name="J. Bacteriol.">
        <title>Draft genome sequence of Sporolactobacillus inulinus strain CASD, an efficient D-lactic acid-producing bacterium with high-concentration lactate tolerance capability.</title>
        <authorList>
            <person name="Yu B."/>
            <person name="Su F."/>
            <person name="Wang L."/>
            <person name="Xu K."/>
            <person name="Zhao B."/>
            <person name="Xu P."/>
        </authorList>
    </citation>
    <scope>NUCLEOTIDE SEQUENCE [LARGE SCALE GENOMIC DNA]</scope>
    <source>
        <strain evidence="9 10">CASD</strain>
    </source>
</reference>
<dbReference type="RefSeq" id="WP_010026059.1">
    <property type="nucleotide sequence ID" value="NZ_AFVQ02000220.1"/>
</dbReference>
<gene>
    <name evidence="8" type="primary">atpH</name>
    <name evidence="9" type="ORF">SINU_13935</name>
</gene>
<dbReference type="GO" id="GO:0005886">
    <property type="term" value="C:plasma membrane"/>
    <property type="evidence" value="ECO:0007669"/>
    <property type="project" value="UniProtKB-SubCell"/>
</dbReference>
<comment type="caution">
    <text evidence="9">The sequence shown here is derived from an EMBL/GenBank/DDBJ whole genome shotgun (WGS) entry which is preliminary data.</text>
</comment>
<evidence type="ECO:0000313" key="9">
    <source>
        <dbReference type="EMBL" id="KLI01332.1"/>
    </source>
</evidence>
<protein>
    <recommendedName>
        <fullName evidence="8">ATP synthase subunit delta</fullName>
    </recommendedName>
    <alternativeName>
        <fullName evidence="8">ATP synthase F(1) sector subunit delta</fullName>
    </alternativeName>
    <alternativeName>
        <fullName evidence="8">F-type ATPase subunit delta</fullName>
        <shortName evidence="8">F-ATPase subunit delta</shortName>
    </alternativeName>
</protein>
<dbReference type="EMBL" id="AFVQ02000220">
    <property type="protein sequence ID" value="KLI01332.1"/>
    <property type="molecule type" value="Genomic_DNA"/>
</dbReference>
<dbReference type="PROSITE" id="PS00389">
    <property type="entry name" value="ATPASE_DELTA"/>
    <property type="match status" value="1"/>
</dbReference>
<evidence type="ECO:0000256" key="2">
    <source>
        <dbReference type="ARBA" id="ARBA00022448"/>
    </source>
</evidence>
<organism evidence="9 10">
    <name type="scientific">Sporolactobacillus inulinus CASD</name>
    <dbReference type="NCBI Taxonomy" id="1069536"/>
    <lineage>
        <taxon>Bacteria</taxon>
        <taxon>Bacillati</taxon>
        <taxon>Bacillota</taxon>
        <taxon>Bacilli</taxon>
        <taxon>Bacillales</taxon>
        <taxon>Sporolactobacillaceae</taxon>
        <taxon>Sporolactobacillus</taxon>
    </lineage>
</organism>
<keyword evidence="5 8" id="KW-0472">Membrane</keyword>
<dbReference type="NCBIfam" id="NF004402">
    <property type="entry name" value="PRK05758.2-2"/>
    <property type="match status" value="1"/>
</dbReference>
<comment type="subcellular location">
    <subcellularLocation>
        <location evidence="8">Cell membrane</location>
        <topology evidence="8">Peripheral membrane protein</topology>
    </subcellularLocation>
    <subcellularLocation>
        <location evidence="1">Membrane</location>
    </subcellularLocation>
</comment>
<evidence type="ECO:0000256" key="6">
    <source>
        <dbReference type="ARBA" id="ARBA00023196"/>
    </source>
</evidence>
<evidence type="ECO:0000256" key="7">
    <source>
        <dbReference type="ARBA" id="ARBA00023310"/>
    </source>
</evidence>
<dbReference type="InterPro" id="IPR026015">
    <property type="entry name" value="ATP_synth_OSCP/delta_N_sf"/>
</dbReference>
<name>A0A0U1QKM5_9BACL</name>
<dbReference type="Gene3D" id="1.10.520.20">
    <property type="entry name" value="N-terminal domain of the delta subunit of the F1F0-ATP synthase"/>
    <property type="match status" value="1"/>
</dbReference>
<dbReference type="HAMAP" id="MF_01416">
    <property type="entry name" value="ATP_synth_delta_bact"/>
    <property type="match status" value="1"/>
</dbReference>
<keyword evidence="3 8" id="KW-0375">Hydrogen ion transport</keyword>
<dbReference type="GO" id="GO:0046933">
    <property type="term" value="F:proton-transporting ATP synthase activity, rotational mechanism"/>
    <property type="evidence" value="ECO:0007669"/>
    <property type="project" value="UniProtKB-UniRule"/>
</dbReference>
<comment type="function">
    <text evidence="8">F(1)F(0) ATP synthase produces ATP from ADP in the presence of a proton or sodium gradient. F-type ATPases consist of two structural domains, F(1) containing the extramembraneous catalytic core and F(0) containing the membrane proton channel, linked together by a central stalk and a peripheral stalk. During catalysis, ATP synthesis in the catalytic domain of F(1) is coupled via a rotary mechanism of the central stalk subunits to proton translocation.</text>
</comment>
<keyword evidence="8" id="KW-1003">Cell membrane</keyword>
<sequence>MSEIVANRYAQALFEVAEERDLIDTIESQLQFVAESLYEHEDLRRVLMHPQVSSTNKKELVQKLFENQAGVEVLNLLRLLIDRKREAIIDEVLEAYTHKANEKRGILDVTITTAASLNDQEQQDLAKRLGDSLGKKLSIHAKVDKSIIGGIQLRIGDRLYDGSIAGKLAGFKQEIKVGRQG</sequence>
<evidence type="ECO:0000256" key="3">
    <source>
        <dbReference type="ARBA" id="ARBA00022781"/>
    </source>
</evidence>
<keyword evidence="2 8" id="KW-0813">Transport</keyword>
<evidence type="ECO:0000256" key="8">
    <source>
        <dbReference type="HAMAP-Rule" id="MF_01416"/>
    </source>
</evidence>
<keyword evidence="4 8" id="KW-0406">Ion transport</keyword>
<evidence type="ECO:0000256" key="1">
    <source>
        <dbReference type="ARBA" id="ARBA00004370"/>
    </source>
</evidence>
<dbReference type="GO" id="GO:0045259">
    <property type="term" value="C:proton-transporting ATP synthase complex"/>
    <property type="evidence" value="ECO:0007669"/>
    <property type="project" value="UniProtKB-KW"/>
</dbReference>
<dbReference type="NCBIfam" id="NF004403">
    <property type="entry name" value="PRK05758.2-4"/>
    <property type="match status" value="1"/>
</dbReference>
<keyword evidence="6 8" id="KW-0139">CF(1)</keyword>
<dbReference type="NCBIfam" id="TIGR01145">
    <property type="entry name" value="ATP_synt_delta"/>
    <property type="match status" value="1"/>
</dbReference>
<comment type="similarity">
    <text evidence="8">Belongs to the ATPase delta chain family.</text>
</comment>
<evidence type="ECO:0000313" key="10">
    <source>
        <dbReference type="Proteomes" id="UP000035553"/>
    </source>
</evidence>
<dbReference type="OrthoDB" id="9802471at2"/>
<dbReference type="Pfam" id="PF00213">
    <property type="entry name" value="OSCP"/>
    <property type="match status" value="1"/>
</dbReference>